<dbReference type="InterPro" id="IPR022435">
    <property type="entry name" value="Surface-anchored_actinobac"/>
</dbReference>
<reference evidence="2 3" key="1">
    <citation type="submission" date="2015-11" db="EMBL/GenBank/DDBJ databases">
        <authorList>
            <person name="Zhang Y."/>
            <person name="Guo Z."/>
        </authorList>
    </citation>
    <scope>NUCLEOTIDE SEQUENCE [LARGE SCALE GENOMIC DNA]</scope>
    <source>
        <strain evidence="3">gdw1</strain>
    </source>
</reference>
<dbReference type="EMBL" id="LNZG01000001">
    <property type="protein sequence ID" value="ODA91136.1"/>
    <property type="molecule type" value="Genomic_DNA"/>
</dbReference>
<sequence>MPNQSTTDSGATILNSGHIDIASTLNGGVFGTKVKDTTSAATAGETVWRDPARTVLQLLPASETAIPENAQYAFLGRAGSHLWQVTETQQTELGLLWPGWSTESIPVDATQSGVRWTLDKIQGPGEFALYKGGRTLGSVDVLFNTRDGITAADSFEIAKNAHVHGAWDFSAEGAYCLAFTRSTALADGTTASDTFTLAVAVGKVEVKKIDPARCFTGAGKPGTQDIAPVPESQLTDASAGGVQVLGDESGFSPGQQATVQIGKARTGQWVSAWLHSQPVWLGWAQINDAVAAQVRLPADAPLGVHKVVVKARDGSLIGWDSLAVVKAPDSGSGDGGAPGDPPVLDGSGGCSAGDTTIVSSGHLDYSTQVVNGKIESYIGYNSSGTEVFREPSKTVLWLKPSSTVTLPAGYGQIGPAGSSVFMVPQTQNPELIWLGWSTETLSGAKVLSPVTWKLTDVDGPGTVKVFLDGQFGGIQSMVFDGAGSYSIRTGVHAHANWAFSQAGVYRLHFTQSATLTGGRESSDSEIVTVVVGDVDPVTAVPGGKGCLAALDAVTSGGQSGTGETGCRAVRKHGCVGDLGRASGLEHADHRRETRIPDRRRLHRCPPVPGTGQHRAVAETSVAGQPPRRVPADRTIRRDGVAGAADAEL</sequence>
<dbReference type="NCBIfam" id="TIGR03773">
    <property type="entry name" value="anch_rpt_wall"/>
    <property type="match status" value="1"/>
</dbReference>
<protein>
    <submittedName>
        <fullName evidence="2">Uncharacterized protein</fullName>
    </submittedName>
</protein>
<gene>
    <name evidence="2" type="ORF">ATY41_00035</name>
</gene>
<dbReference type="Proteomes" id="UP000094426">
    <property type="component" value="Unassembled WGS sequence"/>
</dbReference>
<dbReference type="AlphaFoldDB" id="A0A1E2SMS5"/>
<dbReference type="NCBIfam" id="TIGR03769">
    <property type="entry name" value="P_ac_wall_RPT"/>
    <property type="match status" value="2"/>
</dbReference>
<comment type="caution">
    <text evidence="2">The sequence shown here is derived from an EMBL/GenBank/DDBJ whole genome shotgun (WGS) entry which is preliminary data.</text>
</comment>
<accession>A0A1E2SMS5</accession>
<feature type="compositionally biased region" description="Basic and acidic residues" evidence="1">
    <location>
        <begin position="629"/>
        <end position="639"/>
    </location>
</feature>
<organism evidence="2 3">
    <name type="scientific">Leifsonia xyli subsp. xyli</name>
    <dbReference type="NCBI Taxonomy" id="59736"/>
    <lineage>
        <taxon>Bacteria</taxon>
        <taxon>Bacillati</taxon>
        <taxon>Actinomycetota</taxon>
        <taxon>Actinomycetes</taxon>
        <taxon>Micrococcales</taxon>
        <taxon>Microbacteriaceae</taxon>
        <taxon>Leifsonia</taxon>
    </lineage>
</organism>
<dbReference type="NCBIfam" id="NF038134">
    <property type="entry name" value="choice_anch_M"/>
    <property type="match status" value="2"/>
</dbReference>
<name>A0A1E2SMS5_LEIXY</name>
<proteinExistence type="predicted"/>
<evidence type="ECO:0000256" key="1">
    <source>
        <dbReference type="SAM" id="MobiDB-lite"/>
    </source>
</evidence>
<feature type="region of interest" description="Disordered" evidence="1">
    <location>
        <begin position="600"/>
        <end position="648"/>
    </location>
</feature>
<evidence type="ECO:0000313" key="3">
    <source>
        <dbReference type="Proteomes" id="UP000094426"/>
    </source>
</evidence>
<dbReference type="InterPro" id="IPR022395">
    <property type="entry name" value="CHP03773_ABC_transptr-like"/>
</dbReference>
<feature type="region of interest" description="Disordered" evidence="1">
    <location>
        <begin position="328"/>
        <end position="349"/>
    </location>
</feature>
<evidence type="ECO:0000313" key="2">
    <source>
        <dbReference type="EMBL" id="ODA91136.1"/>
    </source>
</evidence>